<dbReference type="EMBL" id="JAROKN010000010">
    <property type="protein sequence ID" value="MDF9277405.1"/>
    <property type="molecule type" value="Genomic_DNA"/>
</dbReference>
<dbReference type="Pfam" id="PF08818">
    <property type="entry name" value="DUF1801"/>
    <property type="match status" value="1"/>
</dbReference>
<evidence type="ECO:0000259" key="1">
    <source>
        <dbReference type="Pfam" id="PF08818"/>
    </source>
</evidence>
<evidence type="ECO:0000313" key="2">
    <source>
        <dbReference type="EMBL" id="MDF9277405.1"/>
    </source>
</evidence>
<dbReference type="RefSeq" id="WP_277357956.1">
    <property type="nucleotide sequence ID" value="NZ_JAROKN010000010.1"/>
</dbReference>
<protein>
    <submittedName>
        <fullName evidence="2">DUF1801 domain-containing protein</fullName>
    </submittedName>
</protein>
<proteinExistence type="predicted"/>
<dbReference type="Proteomes" id="UP001220456">
    <property type="component" value="Unassembled WGS sequence"/>
</dbReference>
<feature type="domain" description="YdhG-like" evidence="1">
    <location>
        <begin position="49"/>
        <end position="138"/>
    </location>
</feature>
<accession>A0ABT6CTK5</accession>
<evidence type="ECO:0000313" key="3">
    <source>
        <dbReference type="Proteomes" id="UP001220456"/>
    </source>
</evidence>
<name>A0ABT6CTK5_9MICC</name>
<comment type="caution">
    <text evidence="2">The sequence shown here is derived from an EMBL/GenBank/DDBJ whole genome shotgun (WGS) entry which is preliminary data.</text>
</comment>
<reference evidence="2 3" key="1">
    <citation type="journal article" date="2023" name="Int. J. Syst. Evol. Microbiol.">
        <title>Arthrobacter vasquezii sp. nov., isolated from a soil sample from Union Glacier, Antarctica.</title>
        <authorList>
            <person name="Valenzuela-Ibaceta F."/>
            <person name="Carrasco V."/>
            <person name="Lagos-Moraga S."/>
            <person name="Dietz-Vargas C."/>
            <person name="Navarro C.A."/>
            <person name="Perez-Donoso J.M."/>
        </authorList>
    </citation>
    <scope>NUCLEOTIDE SEQUENCE [LARGE SCALE GENOMIC DNA]</scope>
    <source>
        <strain evidence="2 3">EH-1B-1</strain>
    </source>
</reference>
<gene>
    <name evidence="2" type="ORF">P4U43_06310</name>
</gene>
<keyword evidence="3" id="KW-1185">Reference proteome</keyword>
<organism evidence="2 3">
    <name type="scientific">Arthrobacter vasquezii</name>
    <dbReference type="NCBI Taxonomy" id="2977629"/>
    <lineage>
        <taxon>Bacteria</taxon>
        <taxon>Bacillati</taxon>
        <taxon>Actinomycetota</taxon>
        <taxon>Actinomycetes</taxon>
        <taxon>Micrococcales</taxon>
        <taxon>Micrococcaceae</taxon>
        <taxon>Arthrobacter</taxon>
    </lineage>
</organism>
<sequence length="149" mass="17041">MYTRRLSDAAVLPNRSPSEAEVASAKLRVMGAKAKSVEEYLNALDPAYRAELERIRALVTQLVPDTEETISYGMPTLKYKNRALVYFTASKKHMSFYPSSRAIEELKGQLKHYKTTEHAIQFTLDKTLPSRLVEDLVRVHVREIDANRQ</sequence>
<dbReference type="Gene3D" id="3.90.1150.200">
    <property type="match status" value="1"/>
</dbReference>
<dbReference type="SUPFAM" id="SSF159888">
    <property type="entry name" value="YdhG-like"/>
    <property type="match status" value="1"/>
</dbReference>
<dbReference type="InterPro" id="IPR014922">
    <property type="entry name" value="YdhG-like"/>
</dbReference>